<gene>
    <name evidence="1" type="ORF">CYMTET_36288</name>
</gene>
<dbReference type="AlphaFoldDB" id="A0AAE0F7M2"/>
<dbReference type="EMBL" id="LGRX02023512">
    <property type="protein sequence ID" value="KAK3254497.1"/>
    <property type="molecule type" value="Genomic_DNA"/>
</dbReference>
<dbReference type="Proteomes" id="UP001190700">
    <property type="component" value="Unassembled WGS sequence"/>
</dbReference>
<name>A0AAE0F7M2_9CHLO</name>
<accession>A0AAE0F7M2</accession>
<organism evidence="1 2">
    <name type="scientific">Cymbomonas tetramitiformis</name>
    <dbReference type="NCBI Taxonomy" id="36881"/>
    <lineage>
        <taxon>Eukaryota</taxon>
        <taxon>Viridiplantae</taxon>
        <taxon>Chlorophyta</taxon>
        <taxon>Pyramimonadophyceae</taxon>
        <taxon>Pyramimonadales</taxon>
        <taxon>Pyramimonadaceae</taxon>
        <taxon>Cymbomonas</taxon>
    </lineage>
</organism>
<evidence type="ECO:0000313" key="1">
    <source>
        <dbReference type="EMBL" id="KAK3254497.1"/>
    </source>
</evidence>
<keyword evidence="2" id="KW-1185">Reference proteome</keyword>
<reference evidence="1 2" key="1">
    <citation type="journal article" date="2015" name="Genome Biol. Evol.">
        <title>Comparative Genomics of a Bacterivorous Green Alga Reveals Evolutionary Causalities and Consequences of Phago-Mixotrophic Mode of Nutrition.</title>
        <authorList>
            <person name="Burns J.A."/>
            <person name="Paasch A."/>
            <person name="Narechania A."/>
            <person name="Kim E."/>
        </authorList>
    </citation>
    <scope>NUCLEOTIDE SEQUENCE [LARGE SCALE GENOMIC DNA]</scope>
    <source>
        <strain evidence="1 2">PLY_AMNH</strain>
    </source>
</reference>
<protein>
    <submittedName>
        <fullName evidence="1">Uncharacterized protein</fullName>
    </submittedName>
</protein>
<evidence type="ECO:0000313" key="2">
    <source>
        <dbReference type="Proteomes" id="UP001190700"/>
    </source>
</evidence>
<sequence>MVPLQTSEAGEGMKANPFETSECIAQHEEEHARMIVWLRGQRREDLQARVGYHRRNIAQLSVELQELNQRLDPKHGEKHEQFTQSSSQDMQVFGRRPRELADSLLTAAQDPAAFQGMCEQLMKRKAEATAEKLRLISTPARTDLVAEVNHKLTSL</sequence>
<proteinExistence type="predicted"/>
<comment type="caution">
    <text evidence="1">The sequence shown here is derived from an EMBL/GenBank/DDBJ whole genome shotgun (WGS) entry which is preliminary data.</text>
</comment>